<dbReference type="RefSeq" id="WP_158255191.1">
    <property type="nucleotide sequence ID" value="NZ_FYDG01000005.1"/>
</dbReference>
<dbReference type="Gene3D" id="3.40.190.10">
    <property type="entry name" value="Periplasmic binding protein-like II"/>
    <property type="match status" value="2"/>
</dbReference>
<dbReference type="PANTHER" id="PTHR42941:SF1">
    <property type="entry name" value="SLL1037 PROTEIN"/>
    <property type="match status" value="1"/>
</dbReference>
<dbReference type="Proteomes" id="UP000198418">
    <property type="component" value="Unassembled WGS sequence"/>
</dbReference>
<accession>A0A212RLD0</accession>
<gene>
    <name evidence="1" type="ORF">SAMN06265338_105106</name>
</gene>
<evidence type="ECO:0000313" key="1">
    <source>
        <dbReference type="EMBL" id="SNB73251.1"/>
    </source>
</evidence>
<dbReference type="OrthoDB" id="252197at2"/>
<reference evidence="2" key="1">
    <citation type="submission" date="2017-06" db="EMBL/GenBank/DDBJ databases">
        <authorList>
            <person name="Varghese N."/>
            <person name="Submissions S."/>
        </authorList>
    </citation>
    <scope>NUCLEOTIDE SEQUENCE [LARGE SCALE GENOMIC DNA]</scope>
    <source>
        <strain evidence="2">DSM 137</strain>
    </source>
</reference>
<dbReference type="InterPro" id="IPR011852">
    <property type="entry name" value="TRAP_TAXI"/>
</dbReference>
<dbReference type="PANTHER" id="PTHR42941">
    <property type="entry name" value="SLL1037 PROTEIN"/>
    <property type="match status" value="1"/>
</dbReference>
<evidence type="ECO:0000313" key="2">
    <source>
        <dbReference type="Proteomes" id="UP000198418"/>
    </source>
</evidence>
<protein>
    <submittedName>
        <fullName evidence="1">TRAP-type uncharacterized transport system, substrate-binding protein</fullName>
    </submittedName>
</protein>
<organism evidence="1 2">
    <name type="scientific">Rhodoblastus acidophilus</name>
    <name type="common">Rhodopseudomonas acidophila</name>
    <dbReference type="NCBI Taxonomy" id="1074"/>
    <lineage>
        <taxon>Bacteria</taxon>
        <taxon>Pseudomonadati</taxon>
        <taxon>Pseudomonadota</taxon>
        <taxon>Alphaproteobacteria</taxon>
        <taxon>Hyphomicrobiales</taxon>
        <taxon>Rhodoblastaceae</taxon>
        <taxon>Rhodoblastus</taxon>
    </lineage>
</organism>
<dbReference type="SUPFAM" id="SSF53850">
    <property type="entry name" value="Periplasmic binding protein-like II"/>
    <property type="match status" value="1"/>
</dbReference>
<keyword evidence="2" id="KW-1185">Reference proteome</keyword>
<sequence>MRRSLSLAVSIGALLIALTVFGLYFIERPTVLRVAVAKGGESQKLLAALNQEFTRDHTDMRLRVIPVADMRAAAKAIEDGGVDLAVIRSDATPPPNAATALILEHQILVVVAPRGSGVASVADLNGKRVVSVAVEAGDEGAGALLDAVEQQFALPAQTLPRKTVEPAELSDRLAKGEIDAVVALGRFDSPHMLQVVRALAREGVPSFLAIGDAAAMAKKDRGLEATALLRGAFGGGPSLPPENVDTIGVTLRLVASNDLANTVVGELVRQTLAHRAAVAAKARVANAIETPETDKDEALPTHPGAAAFIDDEEESFLDRYSDAIYLGAMAVSLMASLGATLLSRTTVRGYEQFDHLLEQALGILKTAREAQDMDALRQLELQIDEILTNTLASGQIPKLDGHQLAGLTLAVEQARLAIKDRRRAVADAAARS</sequence>
<name>A0A212RLD0_RHOAC</name>
<dbReference type="AlphaFoldDB" id="A0A212RLD0"/>
<dbReference type="EMBL" id="FYDG01000005">
    <property type="protein sequence ID" value="SNB73251.1"/>
    <property type="molecule type" value="Genomic_DNA"/>
</dbReference>
<proteinExistence type="predicted"/>